<evidence type="ECO:0000256" key="13">
    <source>
        <dbReference type="RuleBase" id="RU363109"/>
    </source>
</evidence>
<evidence type="ECO:0000256" key="11">
    <source>
        <dbReference type="ARBA" id="ARBA00023160"/>
    </source>
</evidence>
<dbReference type="GO" id="GO:0030497">
    <property type="term" value="P:fatty acid elongation"/>
    <property type="evidence" value="ECO:0007669"/>
    <property type="project" value="TreeGrafter"/>
</dbReference>
<dbReference type="Pfam" id="PF04387">
    <property type="entry name" value="PTPLA"/>
    <property type="match status" value="1"/>
</dbReference>
<keyword evidence="6 13" id="KW-0812">Transmembrane</keyword>
<feature type="transmembrane region" description="Helical" evidence="13">
    <location>
        <begin position="96"/>
        <end position="119"/>
    </location>
</feature>
<keyword evidence="13" id="KW-0256">Endoplasmic reticulum</keyword>
<evidence type="ECO:0000256" key="2">
    <source>
        <dbReference type="ARBA" id="ARBA00005194"/>
    </source>
</evidence>
<evidence type="ECO:0000256" key="6">
    <source>
        <dbReference type="ARBA" id="ARBA00022692"/>
    </source>
</evidence>
<dbReference type="WBParaSite" id="GPUH_0000508701-mRNA-1">
    <property type="protein sequence ID" value="GPUH_0000508701-mRNA-1"/>
    <property type="gene ID" value="GPUH_0000508701"/>
</dbReference>
<dbReference type="PANTHER" id="PTHR11035">
    <property type="entry name" value="VERY-LONG-CHAIN (3R)-3-HYDROXYACYL-COA DEHYDRATASE"/>
    <property type="match status" value="1"/>
</dbReference>
<feature type="transmembrane region" description="Helical" evidence="13">
    <location>
        <begin position="56"/>
        <end position="76"/>
    </location>
</feature>
<comment type="function">
    <text evidence="13">Catalyzes the third of the four reactions of the long-chain fatty acids elongation cycle. This endoplasmic reticulum-bound enzymatic process, allows the addition of two carbons to the chain of long- and very long-chain fatty acids/VLCFAs per cycle. This enzyme catalyzes the dehydration of the 3-hydroxyacyl-CoA intermediate into trans-2,3-enoyl-CoA, within each cycle of fatty acid elongation. Thereby, it participates to the production of VLCFAs of different chain lengths that are involved in multiple biological processes as precursors of membrane lipids and lipid mediators.</text>
</comment>
<dbReference type="GO" id="GO:0042761">
    <property type="term" value="P:very long-chain fatty acid biosynthetic process"/>
    <property type="evidence" value="ECO:0007669"/>
    <property type="project" value="TreeGrafter"/>
</dbReference>
<keyword evidence="8 13" id="KW-1133">Transmembrane helix</keyword>
<evidence type="ECO:0000256" key="10">
    <source>
        <dbReference type="ARBA" id="ARBA00023136"/>
    </source>
</evidence>
<evidence type="ECO:0000256" key="3">
    <source>
        <dbReference type="ARBA" id="ARBA00007811"/>
    </source>
</evidence>
<feature type="transmembrane region" description="Helical" evidence="13">
    <location>
        <begin position="17"/>
        <end position="36"/>
    </location>
</feature>
<comment type="caution">
    <text evidence="13">Lacks conserved residue(s) required for the propagation of feature annotation.</text>
</comment>
<dbReference type="InterPro" id="IPR007482">
    <property type="entry name" value="Tyr_Pase-like_PTPLA"/>
</dbReference>
<evidence type="ECO:0000313" key="14">
    <source>
        <dbReference type="WBParaSite" id="GPUH_0000508701-mRNA-1"/>
    </source>
</evidence>
<accession>A0A183D8N9</accession>
<comment type="similarity">
    <text evidence="3 13">Belongs to the very long-chain fatty acids dehydratase HACD family.</text>
</comment>
<evidence type="ECO:0000256" key="5">
    <source>
        <dbReference type="ARBA" id="ARBA00022516"/>
    </source>
</evidence>
<evidence type="ECO:0000256" key="1">
    <source>
        <dbReference type="ARBA" id="ARBA00004141"/>
    </source>
</evidence>
<evidence type="ECO:0000256" key="9">
    <source>
        <dbReference type="ARBA" id="ARBA00023098"/>
    </source>
</evidence>
<dbReference type="EC" id="4.2.1.134" evidence="4 13"/>
<evidence type="ECO:0000256" key="7">
    <source>
        <dbReference type="ARBA" id="ARBA00022832"/>
    </source>
</evidence>
<dbReference type="GO" id="GO:0102158">
    <property type="term" value="F:very-long-chain (3R)-3-hydroxyacyl-CoA dehydratase activity"/>
    <property type="evidence" value="ECO:0007669"/>
    <property type="project" value="UniProtKB-EC"/>
</dbReference>
<proteinExistence type="inferred from homology"/>
<keyword evidence="5 13" id="KW-0444">Lipid biosynthesis</keyword>
<evidence type="ECO:0000256" key="4">
    <source>
        <dbReference type="ARBA" id="ARBA00013122"/>
    </source>
</evidence>
<keyword evidence="7 13" id="KW-0276">Fatty acid metabolism</keyword>
<reference evidence="14" key="1">
    <citation type="submission" date="2016-06" db="UniProtKB">
        <authorList>
            <consortium name="WormBaseParasite"/>
        </authorList>
    </citation>
    <scope>IDENTIFICATION</scope>
</reference>
<comment type="subcellular location">
    <subcellularLocation>
        <location evidence="13">Endoplasmic reticulum membrane</location>
        <topology evidence="13">Multi-pass membrane protein</topology>
    </subcellularLocation>
    <subcellularLocation>
        <location evidence="1">Membrane</location>
        <topology evidence="1">Multi-pass membrane protein</topology>
    </subcellularLocation>
</comment>
<evidence type="ECO:0000256" key="12">
    <source>
        <dbReference type="ARBA" id="ARBA00023239"/>
    </source>
</evidence>
<evidence type="ECO:0000256" key="8">
    <source>
        <dbReference type="ARBA" id="ARBA00022989"/>
    </source>
</evidence>
<sequence>LAIIYIIDGCPDVQNTITTFLLIVVYFSIEIFRYPYYAASSLELKVNLLTWLRYNAWIPMYPLGLILEGITMYRVLPYYYRTDKYSIELPNPANFAFNFAVALGIFLFFVFPFVAKYLLTHMWIQRQKKYKSDLKKAA</sequence>
<dbReference type="UniPathway" id="UPA00094"/>
<name>A0A183D8N9_9BILA</name>
<comment type="pathway">
    <text evidence="2 13">Lipid metabolism; fatty acid biosynthesis.</text>
</comment>
<protein>
    <recommendedName>
        <fullName evidence="4 13">Very-long-chain (3R)-3-hydroxyacyl-CoA dehydratase</fullName>
        <ecNumber evidence="4 13">4.2.1.134</ecNumber>
    </recommendedName>
</protein>
<keyword evidence="12 13" id="KW-0456">Lyase</keyword>
<organism evidence="14">
    <name type="scientific">Gongylonema pulchrum</name>
    <dbReference type="NCBI Taxonomy" id="637853"/>
    <lineage>
        <taxon>Eukaryota</taxon>
        <taxon>Metazoa</taxon>
        <taxon>Ecdysozoa</taxon>
        <taxon>Nematoda</taxon>
        <taxon>Chromadorea</taxon>
        <taxon>Rhabditida</taxon>
        <taxon>Spirurina</taxon>
        <taxon>Spiruromorpha</taxon>
        <taxon>Spiruroidea</taxon>
        <taxon>Gongylonematidae</taxon>
        <taxon>Gongylonema</taxon>
    </lineage>
</organism>
<keyword evidence="9 13" id="KW-0443">Lipid metabolism</keyword>
<keyword evidence="11 13" id="KW-0275">Fatty acid biosynthesis</keyword>
<dbReference type="GO" id="GO:0005789">
    <property type="term" value="C:endoplasmic reticulum membrane"/>
    <property type="evidence" value="ECO:0007669"/>
    <property type="project" value="UniProtKB-SubCell"/>
</dbReference>
<dbReference type="AlphaFoldDB" id="A0A183D8N9"/>
<dbReference type="PANTHER" id="PTHR11035:SF35">
    <property type="entry name" value="VERY-LONG-CHAIN (3R)-3-HYDROXYACYL-COA DEHYDRATASE"/>
    <property type="match status" value="1"/>
</dbReference>
<comment type="catalytic activity">
    <reaction evidence="13">
        <text>a very-long-chain (3R)-3-hydroxyacyl-CoA = a very-long-chain (2E)-enoyl-CoA + H2O</text>
        <dbReference type="Rhea" id="RHEA:45812"/>
        <dbReference type="ChEBI" id="CHEBI:15377"/>
        <dbReference type="ChEBI" id="CHEBI:83728"/>
        <dbReference type="ChEBI" id="CHEBI:85440"/>
        <dbReference type="EC" id="4.2.1.134"/>
    </reaction>
</comment>
<dbReference type="GO" id="GO:0030148">
    <property type="term" value="P:sphingolipid biosynthetic process"/>
    <property type="evidence" value="ECO:0007669"/>
    <property type="project" value="TreeGrafter"/>
</dbReference>
<keyword evidence="10 13" id="KW-0472">Membrane</keyword>